<dbReference type="InterPro" id="IPR042099">
    <property type="entry name" value="ANL_N_sf"/>
</dbReference>
<dbReference type="EC" id="6.2.1.-" evidence="6"/>
<evidence type="ECO:0000313" key="6">
    <source>
        <dbReference type="EMBL" id="KHN09875.1"/>
    </source>
</evidence>
<dbReference type="PANTHER" id="PTHR24096:SF160">
    <property type="entry name" value="4-COUMARATE--COA LIGASE-LIKE 9"/>
    <property type="match status" value="1"/>
</dbReference>
<evidence type="ECO:0000259" key="5">
    <source>
        <dbReference type="Pfam" id="PF13193"/>
    </source>
</evidence>
<dbReference type="Pfam" id="PF00501">
    <property type="entry name" value="AMP-binding"/>
    <property type="match status" value="1"/>
</dbReference>
<name>A0A0B2PL78_GLYSO</name>
<evidence type="ECO:0000256" key="3">
    <source>
        <dbReference type="SAM" id="Phobius"/>
    </source>
</evidence>
<feature type="domain" description="AMP-binding enzyme C-terminal" evidence="5">
    <location>
        <begin position="225"/>
        <end position="300"/>
    </location>
</feature>
<dbReference type="PANTHER" id="PTHR24096">
    <property type="entry name" value="LONG-CHAIN-FATTY-ACID--COA LIGASE"/>
    <property type="match status" value="1"/>
</dbReference>
<feature type="domain" description="AMP-dependent synthetase/ligase" evidence="4">
    <location>
        <begin position="74"/>
        <end position="174"/>
    </location>
</feature>
<dbReference type="Pfam" id="PF13193">
    <property type="entry name" value="AMP-binding_C"/>
    <property type="match status" value="1"/>
</dbReference>
<organism evidence="6">
    <name type="scientific">Glycine soja</name>
    <name type="common">Wild soybean</name>
    <dbReference type="NCBI Taxonomy" id="3848"/>
    <lineage>
        <taxon>Eukaryota</taxon>
        <taxon>Viridiplantae</taxon>
        <taxon>Streptophyta</taxon>
        <taxon>Embryophyta</taxon>
        <taxon>Tracheophyta</taxon>
        <taxon>Spermatophyta</taxon>
        <taxon>Magnoliopsida</taxon>
        <taxon>eudicotyledons</taxon>
        <taxon>Gunneridae</taxon>
        <taxon>Pentapetalae</taxon>
        <taxon>rosids</taxon>
        <taxon>fabids</taxon>
        <taxon>Fabales</taxon>
        <taxon>Fabaceae</taxon>
        <taxon>Papilionoideae</taxon>
        <taxon>50 kb inversion clade</taxon>
        <taxon>NPAAA clade</taxon>
        <taxon>indigoferoid/millettioid clade</taxon>
        <taxon>Phaseoleae</taxon>
        <taxon>Glycine</taxon>
        <taxon>Glycine subgen. Soja</taxon>
    </lineage>
</organism>
<proteinExistence type="inferred from homology"/>
<dbReference type="Gene3D" id="3.40.50.12780">
    <property type="entry name" value="N-terminal domain of ligase-like"/>
    <property type="match status" value="1"/>
</dbReference>
<feature type="transmembrane region" description="Helical" evidence="3">
    <location>
        <begin position="36"/>
        <end position="57"/>
    </location>
</feature>
<keyword evidence="3" id="KW-0812">Transmembrane</keyword>
<dbReference type="InterPro" id="IPR025110">
    <property type="entry name" value="AMP-bd_C"/>
</dbReference>
<dbReference type="AlphaFoldDB" id="A0A0B2PL78"/>
<keyword evidence="2 6" id="KW-0436">Ligase</keyword>
<dbReference type="Proteomes" id="UP000053555">
    <property type="component" value="Unassembled WGS sequence"/>
</dbReference>
<dbReference type="EMBL" id="KN665015">
    <property type="protein sequence ID" value="KHN09875.1"/>
    <property type="molecule type" value="Genomic_DNA"/>
</dbReference>
<keyword evidence="3" id="KW-0472">Membrane</keyword>
<dbReference type="SUPFAM" id="SSF56801">
    <property type="entry name" value="Acetyl-CoA synthetase-like"/>
    <property type="match status" value="1"/>
</dbReference>
<dbReference type="InterPro" id="IPR000873">
    <property type="entry name" value="AMP-dep_synth/lig_dom"/>
</dbReference>
<evidence type="ECO:0000256" key="2">
    <source>
        <dbReference type="ARBA" id="ARBA00022598"/>
    </source>
</evidence>
<sequence length="314" mass="34570">MMKGVVMTLTALAAGYDAVRVNRKYPAVFFFTMPFFHVYGFTLSFRAMVLSETVVIMERFSLRGMLSAVESVTNGYDLKTLEGVTCGSSPLGKETAEAFKAKFPNVMILQGYGLTESTAGVARTSPEDANRAGTTGRLVSGVEAKIVNPNTGEAMFPCEQGELWIKSPSIMKGYVGDPEATSATLVDGWLRTGDLCYFDNEGFLYVVDRLKELIKYKGYQVAPAELEQYLLSHPEINDAAVIPYPDEEAGQVPMAFVVRQPQSSLSEIEIIDFVAKQVAPYKKIRRVAFVDSIPKNALGKILRKDLNKLALSRL</sequence>
<dbReference type="Gene3D" id="3.40.50.980">
    <property type="match status" value="1"/>
</dbReference>
<accession>A0A0B2PL78</accession>
<dbReference type="InterPro" id="IPR045851">
    <property type="entry name" value="AMP-bd_C_sf"/>
</dbReference>
<dbReference type="FunFam" id="3.30.300.30:FF:000007">
    <property type="entry name" value="4-coumarate--CoA ligase 2"/>
    <property type="match status" value="1"/>
</dbReference>
<keyword evidence="3" id="KW-1133">Transmembrane helix</keyword>
<dbReference type="GO" id="GO:0016405">
    <property type="term" value="F:CoA-ligase activity"/>
    <property type="evidence" value="ECO:0007669"/>
    <property type="project" value="TreeGrafter"/>
</dbReference>
<protein>
    <submittedName>
        <fullName evidence="6">4-coumarate--CoA ligase-like 9</fullName>
        <ecNumber evidence="6">6.2.1.-</ecNumber>
    </submittedName>
</protein>
<evidence type="ECO:0000256" key="1">
    <source>
        <dbReference type="ARBA" id="ARBA00006432"/>
    </source>
</evidence>
<dbReference type="Gene3D" id="3.30.300.30">
    <property type="match status" value="1"/>
</dbReference>
<gene>
    <name evidence="6" type="ORF">glysoja_040318</name>
</gene>
<reference evidence="6" key="1">
    <citation type="submission" date="2014-07" db="EMBL/GenBank/DDBJ databases">
        <title>Identification of a novel salt tolerance gene in wild soybean by whole-genome sequencing.</title>
        <authorList>
            <person name="Lam H.-M."/>
            <person name="Qi X."/>
            <person name="Li M.-W."/>
            <person name="Liu X."/>
            <person name="Xie M."/>
            <person name="Ni M."/>
            <person name="Xu X."/>
        </authorList>
    </citation>
    <scope>NUCLEOTIDE SEQUENCE [LARGE SCALE GENOMIC DNA]</scope>
    <source>
        <tissue evidence="6">Root</tissue>
    </source>
</reference>
<evidence type="ECO:0000259" key="4">
    <source>
        <dbReference type="Pfam" id="PF00501"/>
    </source>
</evidence>
<comment type="similarity">
    <text evidence="1">Belongs to the ATP-dependent AMP-binding enzyme family.</text>
</comment>